<evidence type="ECO:0000313" key="2">
    <source>
        <dbReference type="EMBL" id="KAG0652225.1"/>
    </source>
</evidence>
<name>A0A9P6VRB9_9HELO</name>
<dbReference type="PANTHER" id="PTHR47534:SF3">
    <property type="entry name" value="ALCOHOL DEHYDROGENASE-LIKE C-TERMINAL DOMAIN-CONTAINING PROTEIN"/>
    <property type="match status" value="1"/>
</dbReference>
<dbReference type="AlphaFoldDB" id="A0A9P6VRB9"/>
<keyword evidence="3" id="KW-1185">Reference proteome</keyword>
<dbReference type="SUPFAM" id="SSF51735">
    <property type="entry name" value="NAD(P)-binding Rossmann-fold domains"/>
    <property type="match status" value="1"/>
</dbReference>
<evidence type="ECO:0000256" key="1">
    <source>
        <dbReference type="ARBA" id="ARBA00023002"/>
    </source>
</evidence>
<dbReference type="PANTHER" id="PTHR47534">
    <property type="entry name" value="YALI0E05731P"/>
    <property type="match status" value="1"/>
</dbReference>
<gene>
    <name evidence="2" type="ORF">D0Z07_1265</name>
</gene>
<dbReference type="EMBL" id="VNKQ01000003">
    <property type="protein sequence ID" value="KAG0652225.1"/>
    <property type="molecule type" value="Genomic_DNA"/>
</dbReference>
<sequence>MVPLTSVTAANRSLTHTQPLVAVFVGATSGIGKYTLRALAKSHGIDGSGLRVYVVGRNERVAKSIIAECNAVCSGGEFVFVEAQDLALLGDVDRVCGEVKRLEEEREGAEIERGRGDGGVGTARVDLLVMTHAIFAFEDRNETKEGLDAAMSLLYYSRMRFIVDLMSLLENSVLETGAHVVSVFGPGREAKVFPDDLSLRNPQNYGFMNMGSHVAYFTTLFMENLSRQHRLSLTHYYPSLVLTEAFGNEKLPRWFRWLFAALKPLMSRFFFVPNEECGMRVLFLGTERYPARGLERKRREEKKGEVAVGSDGVEGGGHYRIDWDGEVMESEKIFAKVKKEGLGERVVRHTESVFETIGSGAVFKE</sequence>
<dbReference type="Proteomes" id="UP000785200">
    <property type="component" value="Unassembled WGS sequence"/>
</dbReference>
<reference evidence="2" key="1">
    <citation type="submission" date="2019-07" db="EMBL/GenBank/DDBJ databases">
        <title>Hyphodiscus hymeniophilus genome sequencing and assembly.</title>
        <authorList>
            <person name="Kramer G."/>
            <person name="Nodwell J."/>
        </authorList>
    </citation>
    <scope>NUCLEOTIDE SEQUENCE</scope>
    <source>
        <strain evidence="2">ATCC 34498</strain>
    </source>
</reference>
<accession>A0A9P6VRB9</accession>
<organism evidence="2 3">
    <name type="scientific">Hyphodiscus hymeniophilus</name>
    <dbReference type="NCBI Taxonomy" id="353542"/>
    <lineage>
        <taxon>Eukaryota</taxon>
        <taxon>Fungi</taxon>
        <taxon>Dikarya</taxon>
        <taxon>Ascomycota</taxon>
        <taxon>Pezizomycotina</taxon>
        <taxon>Leotiomycetes</taxon>
        <taxon>Helotiales</taxon>
        <taxon>Hyphodiscaceae</taxon>
        <taxon>Hyphodiscus</taxon>
    </lineage>
</organism>
<dbReference type="GO" id="GO:0016491">
    <property type="term" value="F:oxidoreductase activity"/>
    <property type="evidence" value="ECO:0007669"/>
    <property type="project" value="UniProtKB-KW"/>
</dbReference>
<protein>
    <submittedName>
        <fullName evidence="2">Short-chain dehydrogenase reductase SAT2</fullName>
    </submittedName>
</protein>
<comment type="caution">
    <text evidence="2">The sequence shown here is derived from an EMBL/GenBank/DDBJ whole genome shotgun (WGS) entry which is preliminary data.</text>
</comment>
<dbReference type="InterPro" id="IPR036291">
    <property type="entry name" value="NAD(P)-bd_dom_sf"/>
</dbReference>
<proteinExistence type="predicted"/>
<dbReference type="OrthoDB" id="2898509at2759"/>
<evidence type="ECO:0000313" key="3">
    <source>
        <dbReference type="Proteomes" id="UP000785200"/>
    </source>
</evidence>
<keyword evidence="1" id="KW-0560">Oxidoreductase</keyword>
<dbReference type="Gene3D" id="3.40.50.720">
    <property type="entry name" value="NAD(P)-binding Rossmann-like Domain"/>
    <property type="match status" value="1"/>
</dbReference>
<dbReference type="InterPro" id="IPR052228">
    <property type="entry name" value="Sec_Metab_Biosynth_Oxidored"/>
</dbReference>